<protein>
    <recommendedName>
        <fullName evidence="4">Phage holin family protein</fullName>
    </recommendedName>
</protein>
<gene>
    <name evidence="2" type="ORF">FNB15_16700</name>
</gene>
<sequence>MNTMATLLPGLLLSGLQAAASKRQKRRLAVIAVLGIIAFAALSASFILFGWALFLGYGTSMAPHWAAAVAGATLIGFILILGIIAGLVWNYWPKHGLQEEIDKLRDEIEPLARKHPLASIGVAAGLGVLLTSILKR</sequence>
<proteinExistence type="predicted"/>
<dbReference type="Proteomes" id="UP000317496">
    <property type="component" value="Chromosome"/>
</dbReference>
<feature type="transmembrane region" description="Helical" evidence="1">
    <location>
        <begin position="28"/>
        <end position="54"/>
    </location>
</feature>
<evidence type="ECO:0000313" key="3">
    <source>
        <dbReference type="Proteomes" id="UP000317496"/>
    </source>
</evidence>
<name>A0A516H502_9PROT</name>
<dbReference type="RefSeq" id="WP_144069793.1">
    <property type="nucleotide sequence ID" value="NZ_CP041636.1"/>
</dbReference>
<evidence type="ECO:0000313" key="2">
    <source>
        <dbReference type="EMBL" id="QDO98812.1"/>
    </source>
</evidence>
<dbReference type="AlphaFoldDB" id="A0A516H502"/>
<keyword evidence="3" id="KW-1185">Reference proteome</keyword>
<keyword evidence="1" id="KW-1133">Transmembrane helix</keyword>
<organism evidence="2 3">
    <name type="scientific">Ferrovibrio terrae</name>
    <dbReference type="NCBI Taxonomy" id="2594003"/>
    <lineage>
        <taxon>Bacteria</taxon>
        <taxon>Pseudomonadati</taxon>
        <taxon>Pseudomonadota</taxon>
        <taxon>Alphaproteobacteria</taxon>
        <taxon>Rhodospirillales</taxon>
        <taxon>Rhodospirillaceae</taxon>
        <taxon>Ferrovibrio</taxon>
    </lineage>
</organism>
<feature type="transmembrane region" description="Helical" evidence="1">
    <location>
        <begin position="66"/>
        <end position="92"/>
    </location>
</feature>
<accession>A0A516H502</accession>
<reference evidence="2 3" key="1">
    <citation type="submission" date="2019-07" db="EMBL/GenBank/DDBJ databases">
        <title>Genome sequencing for Ferrovibrio sp. K5.</title>
        <authorList>
            <person name="Park S.-J."/>
        </authorList>
    </citation>
    <scope>NUCLEOTIDE SEQUENCE [LARGE SCALE GENOMIC DNA]</scope>
    <source>
        <strain evidence="2 3">K5</strain>
    </source>
</reference>
<keyword evidence="1" id="KW-0812">Transmembrane</keyword>
<evidence type="ECO:0008006" key="4">
    <source>
        <dbReference type="Google" id="ProtNLM"/>
    </source>
</evidence>
<evidence type="ECO:0000256" key="1">
    <source>
        <dbReference type="SAM" id="Phobius"/>
    </source>
</evidence>
<dbReference type="EMBL" id="CP041636">
    <property type="protein sequence ID" value="QDO98812.1"/>
    <property type="molecule type" value="Genomic_DNA"/>
</dbReference>
<keyword evidence="1" id="KW-0472">Membrane</keyword>
<dbReference type="KEGG" id="fer:FNB15_16700"/>